<feature type="compositionally biased region" description="Polar residues" evidence="1">
    <location>
        <begin position="320"/>
        <end position="331"/>
    </location>
</feature>
<gene>
    <name evidence="3" type="ORF">I316_00569</name>
</gene>
<dbReference type="PANTHER" id="PTHR31840">
    <property type="entry name" value="COILED-COIL DOMAIN-CONTAINING PROTEIN 97"/>
    <property type="match status" value="1"/>
</dbReference>
<evidence type="ECO:0000313" key="4">
    <source>
        <dbReference type="Proteomes" id="UP000092666"/>
    </source>
</evidence>
<reference evidence="4" key="2">
    <citation type="submission" date="2013-12" db="EMBL/GenBank/DDBJ databases">
        <title>Evolution of pathogenesis and genome organization in the Tremellales.</title>
        <authorList>
            <person name="Cuomo C."/>
            <person name="Litvintseva A."/>
            <person name="Heitman J."/>
            <person name="Chen Y."/>
            <person name="Sun S."/>
            <person name="Springer D."/>
            <person name="Dromer F."/>
            <person name="Young S."/>
            <person name="Zeng Q."/>
            <person name="Chapman S."/>
            <person name="Gujja S."/>
            <person name="Saif S."/>
            <person name="Birren B."/>
        </authorList>
    </citation>
    <scope>NUCLEOTIDE SEQUENCE [LARGE SCALE GENOMIC DNA]</scope>
    <source>
        <strain evidence="4">BCC8398</strain>
    </source>
</reference>
<accession>A0A1B9H2G4</accession>
<feature type="region of interest" description="Disordered" evidence="1">
    <location>
        <begin position="257"/>
        <end position="331"/>
    </location>
</feature>
<feature type="region of interest" description="Disordered" evidence="1">
    <location>
        <begin position="173"/>
        <end position="232"/>
    </location>
</feature>
<organism evidence="3 4">
    <name type="scientific">Kwoniella heveanensis BCC8398</name>
    <dbReference type="NCBI Taxonomy" id="1296120"/>
    <lineage>
        <taxon>Eukaryota</taxon>
        <taxon>Fungi</taxon>
        <taxon>Dikarya</taxon>
        <taxon>Basidiomycota</taxon>
        <taxon>Agaricomycotina</taxon>
        <taxon>Tremellomycetes</taxon>
        <taxon>Tremellales</taxon>
        <taxon>Cryptococcaceae</taxon>
        <taxon>Kwoniella</taxon>
    </lineage>
</organism>
<feature type="compositionally biased region" description="Acidic residues" evidence="1">
    <location>
        <begin position="188"/>
        <end position="204"/>
    </location>
</feature>
<feature type="compositionally biased region" description="Basic and acidic residues" evidence="1">
    <location>
        <begin position="173"/>
        <end position="187"/>
    </location>
</feature>
<name>A0A1B9H2G4_9TREE</name>
<dbReference type="AlphaFoldDB" id="A0A1B9H2G4"/>
<dbReference type="OrthoDB" id="3345311at2759"/>
<feature type="domain" description="CCD97-like C-terminal" evidence="2">
    <location>
        <begin position="88"/>
        <end position="284"/>
    </location>
</feature>
<evidence type="ECO:0000313" key="3">
    <source>
        <dbReference type="EMBL" id="OCF37447.1"/>
    </source>
</evidence>
<sequence length="331" mass="36808">MSSYPMEPEDVQSILSYLDPSASSSGSATALPLPPLEFLRKHFDQLPPSLLNHFAFIPPKQRTSIPSVKHRRLLHATAESRPAFLDGSEGRLRWPLMWERLGGDPFPPPSHGVEEEERWVSEKFMPTADGRATDSAVSALDANGVEVATTNTNQQVKKLGGFLRLLEEEREAEGVRAAKRMERRLDTEGEEFDEESDDEEENEGDINGSAAAGSGTRESGTGAGERPMIAEDQEEVKRVFEKRLLELFLDGLDTIDYTPIDFNEPEGGDPIAIRDAEDRYFDDEEPSRTPGGQHVQGEGQGQSRDQDQKRSEVGDEGMRNAQQNGQGEYDY</sequence>
<protein>
    <recommendedName>
        <fullName evidence="2">CCD97-like C-terminal domain-containing protein</fullName>
    </recommendedName>
</protein>
<reference evidence="3 4" key="1">
    <citation type="submission" date="2013-07" db="EMBL/GenBank/DDBJ databases">
        <title>The Genome Sequence of Cryptococcus heveanensis BCC8398.</title>
        <authorList>
            <consortium name="The Broad Institute Genome Sequencing Platform"/>
            <person name="Cuomo C."/>
            <person name="Litvintseva A."/>
            <person name="Chen Y."/>
            <person name="Heitman J."/>
            <person name="Sun S."/>
            <person name="Springer D."/>
            <person name="Dromer F."/>
            <person name="Young S.K."/>
            <person name="Zeng Q."/>
            <person name="Gargeya S."/>
            <person name="Fitzgerald M."/>
            <person name="Abouelleil A."/>
            <person name="Alvarado L."/>
            <person name="Berlin A.M."/>
            <person name="Chapman S.B."/>
            <person name="Dewar J."/>
            <person name="Goldberg J."/>
            <person name="Griggs A."/>
            <person name="Gujja S."/>
            <person name="Hansen M."/>
            <person name="Howarth C."/>
            <person name="Imamovic A."/>
            <person name="Larimer J."/>
            <person name="McCowan C."/>
            <person name="Murphy C."/>
            <person name="Pearson M."/>
            <person name="Priest M."/>
            <person name="Roberts A."/>
            <person name="Saif S."/>
            <person name="Shea T."/>
            <person name="Sykes S."/>
            <person name="Wortman J."/>
            <person name="Nusbaum C."/>
            <person name="Birren B."/>
        </authorList>
    </citation>
    <scope>NUCLEOTIDE SEQUENCE [LARGE SCALE GENOMIC DNA]</scope>
    <source>
        <strain evidence="3 4">BCC8398</strain>
    </source>
</reference>
<keyword evidence="4" id="KW-1185">Reference proteome</keyword>
<dbReference type="PANTHER" id="PTHR31840:SF1">
    <property type="entry name" value="COILED-COIL DOMAIN-CONTAINING PROTEIN 97"/>
    <property type="match status" value="1"/>
</dbReference>
<dbReference type="EMBL" id="KV700122">
    <property type="protein sequence ID" value="OCF37447.1"/>
    <property type="molecule type" value="Genomic_DNA"/>
</dbReference>
<dbReference type="Pfam" id="PF09747">
    <property type="entry name" value="CCD97-like_C"/>
    <property type="match status" value="1"/>
</dbReference>
<evidence type="ECO:0000259" key="2">
    <source>
        <dbReference type="Pfam" id="PF09747"/>
    </source>
</evidence>
<dbReference type="InterPro" id="IPR040233">
    <property type="entry name" value="CCD97-like_C"/>
</dbReference>
<dbReference type="STRING" id="1296120.A0A1B9H2G4"/>
<feature type="compositionally biased region" description="Basic and acidic residues" evidence="1">
    <location>
        <begin position="304"/>
        <end position="318"/>
    </location>
</feature>
<evidence type="ECO:0000256" key="1">
    <source>
        <dbReference type="SAM" id="MobiDB-lite"/>
    </source>
</evidence>
<dbReference type="InterPro" id="IPR018613">
    <property type="entry name" value="Ccdc97-like"/>
</dbReference>
<dbReference type="Proteomes" id="UP000092666">
    <property type="component" value="Unassembled WGS sequence"/>
</dbReference>
<proteinExistence type="predicted"/>